<feature type="domain" description="RanBP2-type" evidence="12">
    <location>
        <begin position="64"/>
        <end position="93"/>
    </location>
</feature>
<feature type="compositionally biased region" description="Low complexity" evidence="11">
    <location>
        <begin position="115"/>
        <end position="132"/>
    </location>
</feature>
<dbReference type="CDD" id="cd00078">
    <property type="entry name" value="HECTc"/>
    <property type="match status" value="1"/>
</dbReference>
<dbReference type="Gene3D" id="3.90.1750.10">
    <property type="entry name" value="Hect, E3 ligase catalytic domains"/>
    <property type="match status" value="1"/>
</dbReference>
<dbReference type="FunFam" id="3.30.2410.10:FF:000009">
    <property type="entry name" value="Probable E3 ubiquitin-protein ligase HECTD2"/>
    <property type="match status" value="1"/>
</dbReference>
<dbReference type="GO" id="GO:0016567">
    <property type="term" value="P:protein ubiquitination"/>
    <property type="evidence" value="ECO:0007669"/>
    <property type="project" value="TreeGrafter"/>
</dbReference>
<keyword evidence="8" id="KW-0862">Zinc</keyword>
<evidence type="ECO:0000256" key="10">
    <source>
        <dbReference type="PROSITE-ProRule" id="PRU00322"/>
    </source>
</evidence>
<feature type="region of interest" description="Disordered" evidence="11">
    <location>
        <begin position="114"/>
        <end position="145"/>
    </location>
</feature>
<keyword evidence="6 10" id="KW-0863">Zinc-finger</keyword>
<sequence>MDSQTSSEIVFLVSIATLFLCLGGIAKYCTKVSTGDGGYPLHQPVLSNFMPGLKRGDVEDLLSDVDRWECPVCSFKNVVDRPLCCLCGAKKDCKFVEPSNEIEHFNKSYRHDLARQSSQNRLSRQRSNPSLLFRQSSKNRLTPNNRMNRISSFFSRMILPEDLSARQRSARMRKEWSRHVDIHGQPYWRRRCLDTNHVPAAFVIQMDNEEDSFDTLKIKLMSPVLEDAEAQVPTLETESQLTTKRLTYVPIEAVDAAKLVTGQMLSEGLWPLLHSISKLPFNAKYAWLLHQVADLVLPYEVGYLQMRAQRESVFHEALENLLHLKSIELCAIVRLQFLNEKGVDAGAIQREWYMLVSQALLTEEVGLFVQANREDHSYILNPNSKEAFKFSEMMTDLDAYRAAGRFIGRAILDGQVLPLHFNPTVFKAILGIPLTMDDIECLDSTVYKSLKYILETDSVEDLTLTFSVTSYTQDGQVTEIDLIPKGSQILVKESNKYDYIDHMVRYLLFGRCEGQLLALIQGIHDILPPELLIPLDHKELELVLCGLTDIDTEDWKANTVLSVNLKDTPVVQWFWEIVESLSLDEHVRLLQFATGSTRVPVQGFKGLTSYDGKICYFTLKGVPYMPGMYPVAHACYNRIDLPIYPTKELLQEAISMLLLSDPTGFNIS</sequence>
<dbReference type="InterPro" id="IPR000569">
    <property type="entry name" value="HECT_dom"/>
</dbReference>
<keyword evidence="15" id="KW-1185">Reference proteome</keyword>
<comment type="pathway">
    <text evidence="2">Protein modification; protein ubiquitination.</text>
</comment>
<dbReference type="PANTHER" id="PTHR11254:SF440">
    <property type="entry name" value="E3 UBIQUITIN-PROTEIN LIGASE NEDD-4"/>
    <property type="match status" value="1"/>
</dbReference>
<dbReference type="STRING" id="74557.A0A1W0A7D5"/>
<dbReference type="PANTHER" id="PTHR11254">
    <property type="entry name" value="HECT DOMAIN UBIQUITIN-PROTEIN LIGASE"/>
    <property type="match status" value="1"/>
</dbReference>
<evidence type="ECO:0000313" key="15">
    <source>
        <dbReference type="Proteomes" id="UP000243217"/>
    </source>
</evidence>
<keyword evidence="7 9" id="KW-0833">Ubl conjugation pathway</keyword>
<evidence type="ECO:0000259" key="12">
    <source>
        <dbReference type="PROSITE" id="PS50199"/>
    </source>
</evidence>
<evidence type="ECO:0000313" key="14">
    <source>
        <dbReference type="EMBL" id="OQS06213.1"/>
    </source>
</evidence>
<protein>
    <recommendedName>
        <fullName evidence="3">HECT-type E3 ubiquitin transferase</fullName>
        <ecNumber evidence="3">2.3.2.26</ecNumber>
    </recommendedName>
</protein>
<feature type="domain" description="HECT" evidence="13">
    <location>
        <begin position="320"/>
        <end position="668"/>
    </location>
</feature>
<evidence type="ECO:0000256" key="3">
    <source>
        <dbReference type="ARBA" id="ARBA00012485"/>
    </source>
</evidence>
<accession>A0A1W0A7D5</accession>
<dbReference type="InterPro" id="IPR050409">
    <property type="entry name" value="E3_ubiq-protein_ligase"/>
</dbReference>
<dbReference type="EMBL" id="JNBS01000366">
    <property type="protein sequence ID" value="OQS06213.1"/>
    <property type="molecule type" value="Genomic_DNA"/>
</dbReference>
<evidence type="ECO:0000256" key="9">
    <source>
        <dbReference type="PROSITE-ProRule" id="PRU00104"/>
    </source>
</evidence>
<keyword evidence="14" id="KW-0436">Ligase</keyword>
<evidence type="ECO:0000256" key="11">
    <source>
        <dbReference type="SAM" id="MobiDB-lite"/>
    </source>
</evidence>
<dbReference type="Proteomes" id="UP000243217">
    <property type="component" value="Unassembled WGS sequence"/>
</dbReference>
<evidence type="ECO:0000256" key="5">
    <source>
        <dbReference type="ARBA" id="ARBA00022723"/>
    </source>
</evidence>
<dbReference type="PROSITE" id="PS50199">
    <property type="entry name" value="ZF_RANBP2_2"/>
    <property type="match status" value="1"/>
</dbReference>
<dbReference type="AlphaFoldDB" id="A0A1W0A7D5"/>
<dbReference type="InterPro" id="IPR035983">
    <property type="entry name" value="Hect_E3_ubiquitin_ligase"/>
</dbReference>
<evidence type="ECO:0000256" key="1">
    <source>
        <dbReference type="ARBA" id="ARBA00000885"/>
    </source>
</evidence>
<dbReference type="EC" id="2.3.2.26" evidence="3"/>
<evidence type="ECO:0000256" key="8">
    <source>
        <dbReference type="ARBA" id="ARBA00022833"/>
    </source>
</evidence>
<dbReference type="SMART" id="SM00119">
    <property type="entry name" value="HECTc"/>
    <property type="match status" value="1"/>
</dbReference>
<dbReference type="InterPro" id="IPR001876">
    <property type="entry name" value="Znf_RanBP2"/>
</dbReference>
<proteinExistence type="predicted"/>
<name>A0A1W0A7D5_9STRA</name>
<feature type="active site" description="Glycyl thioester intermediate" evidence="9">
    <location>
        <position position="635"/>
    </location>
</feature>
<feature type="compositionally biased region" description="Polar residues" evidence="11">
    <location>
        <begin position="133"/>
        <end position="145"/>
    </location>
</feature>
<dbReference type="GO" id="GO:0005737">
    <property type="term" value="C:cytoplasm"/>
    <property type="evidence" value="ECO:0007669"/>
    <property type="project" value="TreeGrafter"/>
</dbReference>
<dbReference type="Pfam" id="PF00632">
    <property type="entry name" value="HECT"/>
    <property type="match status" value="1"/>
</dbReference>
<evidence type="ECO:0000256" key="7">
    <source>
        <dbReference type="ARBA" id="ARBA00022786"/>
    </source>
</evidence>
<evidence type="ECO:0000259" key="13">
    <source>
        <dbReference type="PROSITE" id="PS50237"/>
    </source>
</evidence>
<organism evidence="14 15">
    <name type="scientific">Thraustotheca clavata</name>
    <dbReference type="NCBI Taxonomy" id="74557"/>
    <lineage>
        <taxon>Eukaryota</taxon>
        <taxon>Sar</taxon>
        <taxon>Stramenopiles</taxon>
        <taxon>Oomycota</taxon>
        <taxon>Saprolegniomycetes</taxon>
        <taxon>Saprolegniales</taxon>
        <taxon>Achlyaceae</taxon>
        <taxon>Thraustotheca</taxon>
    </lineage>
</organism>
<reference evidence="14 15" key="1">
    <citation type="journal article" date="2014" name="Genome Biol. Evol.">
        <title>The secreted proteins of Achlya hypogyna and Thraustotheca clavata identify the ancestral oomycete secretome and reveal gene acquisitions by horizontal gene transfer.</title>
        <authorList>
            <person name="Misner I."/>
            <person name="Blouin N."/>
            <person name="Leonard G."/>
            <person name="Richards T.A."/>
            <person name="Lane C.E."/>
        </authorList>
    </citation>
    <scope>NUCLEOTIDE SEQUENCE [LARGE SCALE GENOMIC DNA]</scope>
    <source>
        <strain evidence="14 15">ATCC 34112</strain>
    </source>
</reference>
<dbReference type="Gene3D" id="3.30.2410.10">
    <property type="entry name" value="Hect, E3 ligase catalytic domain"/>
    <property type="match status" value="1"/>
</dbReference>
<evidence type="ECO:0000256" key="4">
    <source>
        <dbReference type="ARBA" id="ARBA00022679"/>
    </source>
</evidence>
<keyword evidence="4" id="KW-0808">Transferase</keyword>
<evidence type="ECO:0000256" key="2">
    <source>
        <dbReference type="ARBA" id="ARBA00004906"/>
    </source>
</evidence>
<gene>
    <name evidence="14" type="ORF">THRCLA_01748</name>
</gene>
<dbReference type="PROSITE" id="PS01358">
    <property type="entry name" value="ZF_RANBP2_1"/>
    <property type="match status" value="1"/>
</dbReference>
<keyword evidence="5" id="KW-0479">Metal-binding</keyword>
<dbReference type="GO" id="GO:0008270">
    <property type="term" value="F:zinc ion binding"/>
    <property type="evidence" value="ECO:0007669"/>
    <property type="project" value="UniProtKB-KW"/>
</dbReference>
<evidence type="ECO:0000256" key="6">
    <source>
        <dbReference type="ARBA" id="ARBA00022771"/>
    </source>
</evidence>
<dbReference type="OrthoDB" id="8068875at2759"/>
<dbReference type="GO" id="GO:0006511">
    <property type="term" value="P:ubiquitin-dependent protein catabolic process"/>
    <property type="evidence" value="ECO:0007669"/>
    <property type="project" value="TreeGrafter"/>
</dbReference>
<dbReference type="Gene3D" id="3.30.2160.10">
    <property type="entry name" value="Hect, E3 ligase catalytic domain"/>
    <property type="match status" value="1"/>
</dbReference>
<dbReference type="PROSITE" id="PS50237">
    <property type="entry name" value="HECT"/>
    <property type="match status" value="1"/>
</dbReference>
<dbReference type="GO" id="GO:0016874">
    <property type="term" value="F:ligase activity"/>
    <property type="evidence" value="ECO:0007669"/>
    <property type="project" value="UniProtKB-KW"/>
</dbReference>
<comment type="caution">
    <text evidence="14">The sequence shown here is derived from an EMBL/GenBank/DDBJ whole genome shotgun (WGS) entry which is preliminary data.</text>
</comment>
<dbReference type="SUPFAM" id="SSF56204">
    <property type="entry name" value="Hect, E3 ligase catalytic domain"/>
    <property type="match status" value="1"/>
</dbReference>
<dbReference type="GO" id="GO:0061630">
    <property type="term" value="F:ubiquitin protein ligase activity"/>
    <property type="evidence" value="ECO:0007669"/>
    <property type="project" value="UniProtKB-EC"/>
</dbReference>
<comment type="catalytic activity">
    <reaction evidence="1">
        <text>S-ubiquitinyl-[E2 ubiquitin-conjugating enzyme]-L-cysteine + [acceptor protein]-L-lysine = [E2 ubiquitin-conjugating enzyme]-L-cysteine + N(6)-ubiquitinyl-[acceptor protein]-L-lysine.</text>
        <dbReference type="EC" id="2.3.2.26"/>
    </reaction>
</comment>